<dbReference type="PANTHER" id="PTHR43341:SF1">
    <property type="entry name" value="GENERAL AMINO-ACID PERMEASE GAP1"/>
    <property type="match status" value="1"/>
</dbReference>
<dbReference type="InterPro" id="IPR050524">
    <property type="entry name" value="APC_YAT"/>
</dbReference>
<accession>A0A194UXC7</accession>
<evidence type="ECO:0000256" key="1">
    <source>
        <dbReference type="ARBA" id="ARBA00004141"/>
    </source>
</evidence>
<feature type="transmembrane region" description="Helical" evidence="8">
    <location>
        <begin position="405"/>
        <end position="428"/>
    </location>
</feature>
<dbReference type="PROSITE" id="PS00218">
    <property type="entry name" value="AMINO_ACID_PERMEASE_1"/>
    <property type="match status" value="1"/>
</dbReference>
<keyword evidence="4" id="KW-0029">Amino-acid transport</keyword>
<feature type="transmembrane region" description="Helical" evidence="8">
    <location>
        <begin position="232"/>
        <end position="253"/>
    </location>
</feature>
<evidence type="ECO:0000256" key="3">
    <source>
        <dbReference type="ARBA" id="ARBA00022692"/>
    </source>
</evidence>
<evidence type="ECO:0000256" key="5">
    <source>
        <dbReference type="ARBA" id="ARBA00022989"/>
    </source>
</evidence>
<dbReference type="Gene3D" id="1.20.1740.10">
    <property type="entry name" value="Amino acid/polyamine transporter I"/>
    <property type="match status" value="1"/>
</dbReference>
<comment type="subcellular location">
    <subcellularLocation>
        <location evidence="1">Membrane</location>
        <topology evidence="1">Multi-pass membrane protein</topology>
    </subcellularLocation>
</comment>
<evidence type="ECO:0000256" key="2">
    <source>
        <dbReference type="ARBA" id="ARBA00022448"/>
    </source>
</evidence>
<feature type="transmembrane region" description="Helical" evidence="8">
    <location>
        <begin position="85"/>
        <end position="104"/>
    </location>
</feature>
<gene>
    <name evidence="10" type="ORF">VP1G_03682</name>
</gene>
<dbReference type="EMBL" id="KN714688">
    <property type="protein sequence ID" value="KUI56387.1"/>
    <property type="molecule type" value="Genomic_DNA"/>
</dbReference>
<dbReference type="AlphaFoldDB" id="A0A194UXC7"/>
<dbReference type="Proteomes" id="UP000078576">
    <property type="component" value="Unassembled WGS sequence"/>
</dbReference>
<sequence>MAPKVRSIFKIDSRATASSTNNDASSIAVGEQVEAGISTTGDQHTGLKEQISTRQFIFMALGGSIGAGLFIASSKGLQQGGPGGLFFAFAIVGLAVWLTMCALGELSASFPVQGSFYDFSIRFISPSWGFAMGWNYNINFMLIVPFEITVIVLIERYWGTAVPGVALVPIFIIGLFAVHVFGARWYAEVERALGIAKILVLMTFVVTGIVIASGGTREAGGRGFENWRNNQAFLNGGPGFISVFVAAGMAYGGTEMLGLTVAECKQPRRVMPLASMLVIARLLICYLLPLFVVGLVLKPSAFDEPQFARLHAISPFVAAVAKAGIPVLPHVINGFLIAAVFSMASAAFFASSRSLTALCRQGMGPGVFAKTTEGGLPRNSLLAVLFVAQLAWITGAPKGDYIFEWLLALASTSNFFTWLSICICHIRLRRAMKRQGRSPQELEWRSPTGVWGSYIAAIIILSCLVALIVSAALPPVIPTSLSNGEHVLQNILGFIVVFVCWAGHLIIKARRDQGTSWREKILIPMDQLALPQLDAGGSPAVGGVETREKNGRD</sequence>
<feature type="transmembrane region" description="Helical" evidence="8">
    <location>
        <begin position="192"/>
        <end position="212"/>
    </location>
</feature>
<dbReference type="PIRSF" id="PIRSF006060">
    <property type="entry name" value="AA_transporter"/>
    <property type="match status" value="1"/>
</dbReference>
<evidence type="ECO:0000313" key="11">
    <source>
        <dbReference type="Proteomes" id="UP000078576"/>
    </source>
</evidence>
<feature type="transmembrane region" description="Helical" evidence="8">
    <location>
        <begin position="334"/>
        <end position="355"/>
    </location>
</feature>
<organism evidence="10 11">
    <name type="scientific">Cytospora mali</name>
    <name type="common">Apple Valsa canker fungus</name>
    <name type="synonym">Valsa mali</name>
    <dbReference type="NCBI Taxonomy" id="578113"/>
    <lineage>
        <taxon>Eukaryota</taxon>
        <taxon>Fungi</taxon>
        <taxon>Dikarya</taxon>
        <taxon>Ascomycota</taxon>
        <taxon>Pezizomycotina</taxon>
        <taxon>Sordariomycetes</taxon>
        <taxon>Sordariomycetidae</taxon>
        <taxon>Diaporthales</taxon>
        <taxon>Cytosporaceae</taxon>
        <taxon>Cytospora</taxon>
    </lineage>
</organism>
<evidence type="ECO:0000256" key="8">
    <source>
        <dbReference type="SAM" id="Phobius"/>
    </source>
</evidence>
<name>A0A194UXC7_CYTMA</name>
<reference evidence="11" key="1">
    <citation type="submission" date="2014-12" db="EMBL/GenBank/DDBJ databases">
        <title>Genome Sequence of Valsa Canker Pathogens Uncovers a Specific Adaption of Colonization on Woody Bark.</title>
        <authorList>
            <person name="Yin Z."/>
            <person name="Liu H."/>
            <person name="Gao X."/>
            <person name="Li Z."/>
            <person name="Song N."/>
            <person name="Ke X."/>
            <person name="Dai Q."/>
            <person name="Wu Y."/>
            <person name="Sun Y."/>
            <person name="Xu J.-R."/>
            <person name="Kang Z.K."/>
            <person name="Wang L."/>
            <person name="Huang L."/>
        </authorList>
    </citation>
    <scope>NUCLEOTIDE SEQUENCE [LARGE SCALE GENOMIC DNA]</scope>
    <source>
        <strain evidence="11">SXYL134</strain>
    </source>
</reference>
<dbReference type="STRING" id="694573.A0A194UXC7"/>
<evidence type="ECO:0000256" key="6">
    <source>
        <dbReference type="ARBA" id="ARBA00023136"/>
    </source>
</evidence>
<evidence type="ECO:0000259" key="9">
    <source>
        <dbReference type="Pfam" id="PF00324"/>
    </source>
</evidence>
<feature type="transmembrane region" description="Helical" evidence="8">
    <location>
        <begin position="165"/>
        <end position="186"/>
    </location>
</feature>
<keyword evidence="3 8" id="KW-0812">Transmembrane</keyword>
<proteinExistence type="predicted"/>
<feature type="transmembrane region" description="Helical" evidence="8">
    <location>
        <begin position="487"/>
        <end position="507"/>
    </location>
</feature>
<feature type="transmembrane region" description="Helical" evidence="8">
    <location>
        <begin position="376"/>
        <end position="393"/>
    </location>
</feature>
<dbReference type="OrthoDB" id="3900342at2759"/>
<keyword evidence="11" id="KW-1185">Reference proteome</keyword>
<feature type="transmembrane region" description="Helical" evidence="8">
    <location>
        <begin position="140"/>
        <end position="158"/>
    </location>
</feature>
<dbReference type="PANTHER" id="PTHR43341">
    <property type="entry name" value="AMINO ACID PERMEASE"/>
    <property type="match status" value="1"/>
</dbReference>
<dbReference type="InterPro" id="IPR004840">
    <property type="entry name" value="Amino_acid_permease_CS"/>
</dbReference>
<keyword evidence="5 8" id="KW-1133">Transmembrane helix</keyword>
<evidence type="ECO:0000256" key="7">
    <source>
        <dbReference type="SAM" id="MobiDB-lite"/>
    </source>
</evidence>
<dbReference type="InterPro" id="IPR004841">
    <property type="entry name" value="AA-permease/SLC12A_dom"/>
</dbReference>
<feature type="transmembrane region" description="Helical" evidence="8">
    <location>
        <begin position="56"/>
        <end position="73"/>
    </location>
</feature>
<dbReference type="Pfam" id="PF00324">
    <property type="entry name" value="AA_permease"/>
    <property type="match status" value="1"/>
</dbReference>
<protein>
    <recommendedName>
        <fullName evidence="9">Amino acid permease/ SLC12A domain-containing protein</fullName>
    </recommendedName>
</protein>
<keyword evidence="2" id="KW-0813">Transport</keyword>
<feature type="transmembrane region" description="Helical" evidence="8">
    <location>
        <begin position="449"/>
        <end position="475"/>
    </location>
</feature>
<feature type="transmembrane region" description="Helical" evidence="8">
    <location>
        <begin position="273"/>
        <end position="297"/>
    </location>
</feature>
<evidence type="ECO:0000313" key="10">
    <source>
        <dbReference type="EMBL" id="KUI56387.1"/>
    </source>
</evidence>
<feature type="domain" description="Amino acid permease/ SLC12A" evidence="9">
    <location>
        <begin position="57"/>
        <end position="510"/>
    </location>
</feature>
<evidence type="ECO:0000256" key="4">
    <source>
        <dbReference type="ARBA" id="ARBA00022970"/>
    </source>
</evidence>
<dbReference type="GO" id="GO:0015171">
    <property type="term" value="F:amino acid transmembrane transporter activity"/>
    <property type="evidence" value="ECO:0007669"/>
    <property type="project" value="TreeGrafter"/>
</dbReference>
<keyword evidence="6 8" id="KW-0472">Membrane</keyword>
<feature type="region of interest" description="Disordered" evidence="7">
    <location>
        <begin position="534"/>
        <end position="553"/>
    </location>
</feature>
<dbReference type="GO" id="GO:0016020">
    <property type="term" value="C:membrane"/>
    <property type="evidence" value="ECO:0007669"/>
    <property type="project" value="UniProtKB-SubCell"/>
</dbReference>